<feature type="signal peptide" evidence="1">
    <location>
        <begin position="1"/>
        <end position="21"/>
    </location>
</feature>
<gene>
    <name evidence="2" type="ORF">EVAR_37460_1</name>
</gene>
<dbReference type="AlphaFoldDB" id="A0A4C1XBH8"/>
<evidence type="ECO:0000256" key="1">
    <source>
        <dbReference type="SAM" id="SignalP"/>
    </source>
</evidence>
<evidence type="ECO:0000313" key="2">
    <source>
        <dbReference type="EMBL" id="GBP61196.1"/>
    </source>
</evidence>
<reference evidence="2 3" key="1">
    <citation type="journal article" date="2019" name="Commun. Biol.">
        <title>The bagworm genome reveals a unique fibroin gene that provides high tensile strength.</title>
        <authorList>
            <person name="Kono N."/>
            <person name="Nakamura H."/>
            <person name="Ohtoshi R."/>
            <person name="Tomita M."/>
            <person name="Numata K."/>
            <person name="Arakawa K."/>
        </authorList>
    </citation>
    <scope>NUCLEOTIDE SEQUENCE [LARGE SCALE GENOMIC DNA]</scope>
</reference>
<dbReference type="Proteomes" id="UP000299102">
    <property type="component" value="Unassembled WGS sequence"/>
</dbReference>
<accession>A0A4C1XBH8</accession>
<proteinExistence type="predicted"/>
<organism evidence="2 3">
    <name type="scientific">Eumeta variegata</name>
    <name type="common">Bagworm moth</name>
    <name type="synonym">Eumeta japonica</name>
    <dbReference type="NCBI Taxonomy" id="151549"/>
    <lineage>
        <taxon>Eukaryota</taxon>
        <taxon>Metazoa</taxon>
        <taxon>Ecdysozoa</taxon>
        <taxon>Arthropoda</taxon>
        <taxon>Hexapoda</taxon>
        <taxon>Insecta</taxon>
        <taxon>Pterygota</taxon>
        <taxon>Neoptera</taxon>
        <taxon>Endopterygota</taxon>
        <taxon>Lepidoptera</taxon>
        <taxon>Glossata</taxon>
        <taxon>Ditrysia</taxon>
        <taxon>Tineoidea</taxon>
        <taxon>Psychidae</taxon>
        <taxon>Oiketicinae</taxon>
        <taxon>Eumeta</taxon>
    </lineage>
</organism>
<evidence type="ECO:0000313" key="3">
    <source>
        <dbReference type="Proteomes" id="UP000299102"/>
    </source>
</evidence>
<dbReference type="OrthoDB" id="7673144at2759"/>
<name>A0A4C1XBH8_EUMVA</name>
<comment type="caution">
    <text evidence="2">The sequence shown here is derived from an EMBL/GenBank/DDBJ whole genome shotgun (WGS) entry which is preliminary data.</text>
</comment>
<keyword evidence="3" id="KW-1185">Reference proteome</keyword>
<feature type="chain" id="PRO_5020029654" evidence="1">
    <location>
        <begin position="22"/>
        <end position="84"/>
    </location>
</feature>
<protein>
    <submittedName>
        <fullName evidence="2">Uncharacterized protein</fullName>
    </submittedName>
</protein>
<keyword evidence="1" id="KW-0732">Signal</keyword>
<dbReference type="EMBL" id="BGZK01000807">
    <property type="protein sequence ID" value="GBP61196.1"/>
    <property type="molecule type" value="Genomic_DNA"/>
</dbReference>
<sequence length="84" mass="8915">MTLVRLVLCTVTVTVLVGARARPDSAGHVTTPPGLAYGGIPYGSMSGNVAEYFRRTAPSLSNTVNIASNEIAFNPDFSPIEQYL</sequence>